<dbReference type="PROSITE" id="PS51444">
    <property type="entry name" value="FH2"/>
    <property type="match status" value="1"/>
</dbReference>
<gene>
    <name evidence="4" type="ORF">BCR36DRAFT_292041</name>
</gene>
<dbReference type="Pfam" id="PF02181">
    <property type="entry name" value="FH2"/>
    <property type="match status" value="1"/>
</dbReference>
<feature type="compositionally biased region" description="Basic and acidic residues" evidence="2">
    <location>
        <begin position="672"/>
        <end position="688"/>
    </location>
</feature>
<protein>
    <submittedName>
        <fullName evidence="4">Actin-binding FH2</fullName>
    </submittedName>
</protein>
<dbReference type="OrthoDB" id="1668162at2759"/>
<feature type="coiled-coil region" evidence="1">
    <location>
        <begin position="536"/>
        <end position="563"/>
    </location>
</feature>
<dbReference type="Proteomes" id="UP000193719">
    <property type="component" value="Unassembled WGS sequence"/>
</dbReference>
<keyword evidence="1" id="KW-0175">Coiled coil</keyword>
<proteinExistence type="predicted"/>
<keyword evidence="5" id="KW-1185">Reference proteome</keyword>
<sequence length="775" mass="88864">MTSLEKLLKPPPPPMIGGIPPPPPPPPPGGVLPPPPIPMIGGIPPPPPPPPGGVPPPPPIPMTGGIPPPPGLMNDNIMPKRNPCVRLKSFNWTKLDNRKIDSTIWKEINEDENNTILDSTWKLNIEEIFSEKIKTKKEKNNGNTNIDSNKKSKITFLNSRRSQNIDIALKGIKLTPEIIKTAIYECDINILSRDALTELKKLVPQDDEIKLVKEFESKKEKLANAEKFLMECVQIDNYSNRLDSLYTKSSYDELYDDASSLITSIKNASFEVRNSYKVKQLLSIILSIGNYLNTGQRGGAYGFKLNALTMIIFTKSSIDNRNYSLMNFLVDFVETKYPSLLSLSEDMPSIVDAGRVNMKDINVIMTDINKKLSGVNDTLKKIKENYQKKLKEIFLNDFNAYYDYIKDEIVDEIEELKSKEDEDKNENKNSKKNRFTSILKFVKNKNKNNKEKKNKKSNAEDENINNDNEIGNENQRDNAELIDEENITDLTNLITDDEKVKKEIEEYKIDTTKEKFKTEIVKRFNDKFISIMQPFYDESIINYEKLKNLLKEANEDFENLCILFGEDPESTEPCELFTLFNDFWRQFQTAKKENALYKEKKEREKERELKLKEKKLMEKDNYSQSKNISDQIIDNIIDSIRSGSAFAPSKKKLKQNSNDGNSNDNSNSINDNENKNKEQEVLNDEKNNSHLTNNNIRNQYRFQQLQNSLNNLTKHENATSSNVILNMKDDNKSNNKLNICDFNSKSIIELSAINNDVAKCLCKIADNEKCKDVDI</sequence>
<dbReference type="STRING" id="1754191.A0A1Y1V7V7"/>
<feature type="compositionally biased region" description="Pro residues" evidence="2">
    <location>
        <begin position="9"/>
        <end position="59"/>
    </location>
</feature>
<evidence type="ECO:0000313" key="4">
    <source>
        <dbReference type="EMBL" id="ORX49375.1"/>
    </source>
</evidence>
<dbReference type="SMART" id="SM00498">
    <property type="entry name" value="FH2"/>
    <property type="match status" value="1"/>
</dbReference>
<dbReference type="PANTHER" id="PTHR45725:SF1">
    <property type="entry name" value="DISHEVELLED ASSOCIATED ACTIVATOR OF MORPHOGENESIS, ISOFORM D"/>
    <property type="match status" value="1"/>
</dbReference>
<evidence type="ECO:0000256" key="2">
    <source>
        <dbReference type="SAM" id="MobiDB-lite"/>
    </source>
</evidence>
<reference evidence="4 5" key="2">
    <citation type="submission" date="2016-08" db="EMBL/GenBank/DDBJ databases">
        <title>Pervasive Adenine N6-methylation of Active Genes in Fungi.</title>
        <authorList>
            <consortium name="DOE Joint Genome Institute"/>
            <person name="Mondo S.J."/>
            <person name="Dannebaum R.O."/>
            <person name="Kuo R.C."/>
            <person name="Labutti K."/>
            <person name="Haridas S."/>
            <person name="Kuo A."/>
            <person name="Salamov A."/>
            <person name="Ahrendt S.R."/>
            <person name="Lipzen A."/>
            <person name="Sullivan W."/>
            <person name="Andreopoulos W.B."/>
            <person name="Clum A."/>
            <person name="Lindquist E."/>
            <person name="Daum C."/>
            <person name="Ramamoorthy G.K."/>
            <person name="Gryganskyi A."/>
            <person name="Culley D."/>
            <person name="Magnuson J.K."/>
            <person name="James T.Y."/>
            <person name="O'Malley M.A."/>
            <person name="Stajich J.E."/>
            <person name="Spatafora J.W."/>
            <person name="Visel A."/>
            <person name="Grigoriev I.V."/>
        </authorList>
    </citation>
    <scope>NUCLEOTIDE SEQUENCE [LARGE SCALE GENOMIC DNA]</scope>
    <source>
        <strain evidence="5">finn</strain>
    </source>
</reference>
<dbReference type="AlphaFoldDB" id="A0A1Y1V7V7"/>
<feature type="region of interest" description="Disordered" evidence="2">
    <location>
        <begin position="647"/>
        <end position="692"/>
    </location>
</feature>
<feature type="region of interest" description="Disordered" evidence="2">
    <location>
        <begin position="447"/>
        <end position="477"/>
    </location>
</feature>
<dbReference type="EMBL" id="MCFH01000024">
    <property type="protein sequence ID" value="ORX49375.1"/>
    <property type="molecule type" value="Genomic_DNA"/>
</dbReference>
<feature type="compositionally biased region" description="Basic residues" evidence="2">
    <location>
        <begin position="447"/>
        <end position="456"/>
    </location>
</feature>
<organism evidence="4 5">
    <name type="scientific">Piromyces finnis</name>
    <dbReference type="NCBI Taxonomy" id="1754191"/>
    <lineage>
        <taxon>Eukaryota</taxon>
        <taxon>Fungi</taxon>
        <taxon>Fungi incertae sedis</taxon>
        <taxon>Chytridiomycota</taxon>
        <taxon>Chytridiomycota incertae sedis</taxon>
        <taxon>Neocallimastigomycetes</taxon>
        <taxon>Neocallimastigales</taxon>
        <taxon>Neocallimastigaceae</taxon>
        <taxon>Piromyces</taxon>
    </lineage>
</organism>
<feature type="region of interest" description="Disordered" evidence="2">
    <location>
        <begin position="1"/>
        <end position="59"/>
    </location>
</feature>
<feature type="coiled-coil region" evidence="1">
    <location>
        <begin position="587"/>
        <end position="614"/>
    </location>
</feature>
<feature type="domain" description="FH2" evidence="3">
    <location>
        <begin position="77"/>
        <end position="613"/>
    </location>
</feature>
<dbReference type="SUPFAM" id="SSF101447">
    <property type="entry name" value="Formin homology 2 domain (FH2 domain)"/>
    <property type="match status" value="2"/>
</dbReference>
<evidence type="ECO:0000313" key="5">
    <source>
        <dbReference type="Proteomes" id="UP000193719"/>
    </source>
</evidence>
<feature type="compositionally biased region" description="Low complexity" evidence="2">
    <location>
        <begin position="656"/>
        <end position="671"/>
    </location>
</feature>
<evidence type="ECO:0000256" key="1">
    <source>
        <dbReference type="SAM" id="Coils"/>
    </source>
</evidence>
<dbReference type="Gene3D" id="1.20.58.2220">
    <property type="entry name" value="Formin, FH2 domain"/>
    <property type="match status" value="2"/>
</dbReference>
<dbReference type="PANTHER" id="PTHR45725">
    <property type="entry name" value="FORMIN HOMOLOGY 2 FAMILY MEMBER"/>
    <property type="match status" value="1"/>
</dbReference>
<dbReference type="InterPro" id="IPR051425">
    <property type="entry name" value="Formin_Homology"/>
</dbReference>
<evidence type="ECO:0000259" key="3">
    <source>
        <dbReference type="PROSITE" id="PS51444"/>
    </source>
</evidence>
<accession>A0A1Y1V7V7</accession>
<dbReference type="InterPro" id="IPR015425">
    <property type="entry name" value="FH2_Formin"/>
</dbReference>
<reference evidence="4 5" key="1">
    <citation type="submission" date="2016-08" db="EMBL/GenBank/DDBJ databases">
        <title>Genomes of anaerobic fungi encode conserved fungal cellulosomes for biomass hydrolysis.</title>
        <authorList>
            <consortium name="DOE Joint Genome Institute"/>
            <person name="Haitjema C.H."/>
            <person name="Gilmore S.P."/>
            <person name="Henske J.K."/>
            <person name="Solomon K.V."/>
            <person name="De Groot R."/>
            <person name="Kuo A."/>
            <person name="Mondo S.J."/>
            <person name="Salamov A.A."/>
            <person name="Labutti K."/>
            <person name="Zhao Z."/>
            <person name="Chiniquy J."/>
            <person name="Barry K."/>
            <person name="Brewer H.M."/>
            <person name="Purvine S.O."/>
            <person name="Wright A.T."/>
            <person name="Boxma B."/>
            <person name="Van Alen T."/>
            <person name="Hackstein J.H."/>
            <person name="Baker S.E."/>
            <person name="Grigoriev I.V."/>
            <person name="O'Malley M.A."/>
        </authorList>
    </citation>
    <scope>NUCLEOTIDE SEQUENCE [LARGE SCALE GENOMIC DNA]</scope>
    <source>
        <strain evidence="5">finn</strain>
    </source>
</reference>
<dbReference type="InterPro" id="IPR042201">
    <property type="entry name" value="FH2_Formin_sf"/>
</dbReference>
<name>A0A1Y1V7V7_9FUNG</name>
<comment type="caution">
    <text evidence="4">The sequence shown here is derived from an EMBL/GenBank/DDBJ whole genome shotgun (WGS) entry which is preliminary data.</text>
</comment>